<dbReference type="GO" id="GO:0015031">
    <property type="term" value="P:protein transport"/>
    <property type="evidence" value="ECO:0007669"/>
    <property type="project" value="UniProtKB-KW"/>
</dbReference>
<keyword evidence="11" id="KW-1185">Reference proteome</keyword>
<feature type="transmembrane region" description="Helical" evidence="9">
    <location>
        <begin position="44"/>
        <end position="62"/>
    </location>
</feature>
<comment type="subcellular location">
    <subcellularLocation>
        <location evidence="1">Membrane</location>
        <topology evidence="1">Multi-pass membrane protein</topology>
    </subcellularLocation>
</comment>
<dbReference type="InterPro" id="IPR004813">
    <property type="entry name" value="OPT"/>
</dbReference>
<protein>
    <submittedName>
        <fullName evidence="10">Oligopeptide transporter 6</fullName>
    </submittedName>
</protein>
<dbReference type="GO" id="GO:0035673">
    <property type="term" value="F:oligopeptide transmembrane transporter activity"/>
    <property type="evidence" value="ECO:0007669"/>
    <property type="project" value="InterPro"/>
</dbReference>
<dbReference type="GO" id="GO:0016020">
    <property type="term" value="C:membrane"/>
    <property type="evidence" value="ECO:0007669"/>
    <property type="project" value="UniProtKB-SubCell"/>
</dbReference>
<comment type="caution">
    <text evidence="10">The sequence shown here is derived from an EMBL/GenBank/DDBJ whole genome shotgun (WGS) entry which is preliminary data.</text>
</comment>
<dbReference type="Pfam" id="PF03169">
    <property type="entry name" value="OPT"/>
    <property type="match status" value="1"/>
</dbReference>
<dbReference type="AlphaFoldDB" id="A0A2G2ZQY6"/>
<feature type="transmembrane region" description="Helical" evidence="9">
    <location>
        <begin position="196"/>
        <end position="229"/>
    </location>
</feature>
<organism evidence="10 11">
    <name type="scientific">Capsicum annuum</name>
    <name type="common">Capsicum pepper</name>
    <dbReference type="NCBI Taxonomy" id="4072"/>
    <lineage>
        <taxon>Eukaryota</taxon>
        <taxon>Viridiplantae</taxon>
        <taxon>Streptophyta</taxon>
        <taxon>Embryophyta</taxon>
        <taxon>Tracheophyta</taxon>
        <taxon>Spermatophyta</taxon>
        <taxon>Magnoliopsida</taxon>
        <taxon>eudicotyledons</taxon>
        <taxon>Gunneridae</taxon>
        <taxon>Pentapetalae</taxon>
        <taxon>asterids</taxon>
        <taxon>lamiids</taxon>
        <taxon>Solanales</taxon>
        <taxon>Solanaceae</taxon>
        <taxon>Solanoideae</taxon>
        <taxon>Capsiceae</taxon>
        <taxon>Capsicum</taxon>
    </lineage>
</organism>
<keyword evidence="7 9" id="KW-1133">Transmembrane helix</keyword>
<evidence type="ECO:0000256" key="9">
    <source>
        <dbReference type="SAM" id="Phobius"/>
    </source>
</evidence>
<gene>
    <name evidence="10" type="ORF">T459_12843</name>
</gene>
<dbReference type="STRING" id="4072.A0A2G2ZQY6"/>
<evidence type="ECO:0000256" key="1">
    <source>
        <dbReference type="ARBA" id="ARBA00004141"/>
    </source>
</evidence>
<proteinExistence type="inferred from homology"/>
<dbReference type="Proteomes" id="UP000222542">
    <property type="component" value="Unassembled WGS sequence"/>
</dbReference>
<keyword evidence="6" id="KW-0653">Protein transport</keyword>
<dbReference type="OMA" id="NTSICSH"/>
<feature type="transmembrane region" description="Helical" evidence="9">
    <location>
        <begin position="267"/>
        <end position="292"/>
    </location>
</feature>
<keyword evidence="4 9" id="KW-0812">Transmembrane</keyword>
<dbReference type="InterPro" id="IPR004648">
    <property type="entry name" value="Oligpept_transpt"/>
</dbReference>
<reference evidence="10 11" key="1">
    <citation type="journal article" date="2014" name="Nat. Genet.">
        <title>Genome sequence of the hot pepper provides insights into the evolution of pungency in Capsicum species.</title>
        <authorList>
            <person name="Kim S."/>
            <person name="Park M."/>
            <person name="Yeom S.I."/>
            <person name="Kim Y.M."/>
            <person name="Lee J.M."/>
            <person name="Lee H.A."/>
            <person name="Seo E."/>
            <person name="Choi J."/>
            <person name="Cheong K."/>
            <person name="Kim K.T."/>
            <person name="Jung K."/>
            <person name="Lee G.W."/>
            <person name="Oh S.K."/>
            <person name="Bae C."/>
            <person name="Kim S.B."/>
            <person name="Lee H.Y."/>
            <person name="Kim S.Y."/>
            <person name="Kim M.S."/>
            <person name="Kang B.C."/>
            <person name="Jo Y.D."/>
            <person name="Yang H.B."/>
            <person name="Jeong H.J."/>
            <person name="Kang W.H."/>
            <person name="Kwon J.K."/>
            <person name="Shin C."/>
            <person name="Lim J.Y."/>
            <person name="Park J.H."/>
            <person name="Huh J.H."/>
            <person name="Kim J.S."/>
            <person name="Kim B.D."/>
            <person name="Cohen O."/>
            <person name="Paran I."/>
            <person name="Suh M.C."/>
            <person name="Lee S.B."/>
            <person name="Kim Y.K."/>
            <person name="Shin Y."/>
            <person name="Noh S.J."/>
            <person name="Park J."/>
            <person name="Seo Y.S."/>
            <person name="Kwon S.Y."/>
            <person name="Kim H.A."/>
            <person name="Park J.M."/>
            <person name="Kim H.J."/>
            <person name="Choi S.B."/>
            <person name="Bosland P.W."/>
            <person name="Reeves G."/>
            <person name="Jo S.H."/>
            <person name="Lee B.W."/>
            <person name="Cho H.T."/>
            <person name="Choi H.S."/>
            <person name="Lee M.S."/>
            <person name="Yu Y."/>
            <person name="Do Choi Y."/>
            <person name="Park B.S."/>
            <person name="van Deynze A."/>
            <person name="Ashrafi H."/>
            <person name="Hill T."/>
            <person name="Kim W.T."/>
            <person name="Pai H.S."/>
            <person name="Ahn H.K."/>
            <person name="Yeam I."/>
            <person name="Giovannoni J.J."/>
            <person name="Rose J.K."/>
            <person name="Sorensen I."/>
            <person name="Lee S.J."/>
            <person name="Kim R.W."/>
            <person name="Choi I.Y."/>
            <person name="Choi B.S."/>
            <person name="Lim J.S."/>
            <person name="Lee Y.H."/>
            <person name="Choi D."/>
        </authorList>
    </citation>
    <scope>NUCLEOTIDE SEQUENCE [LARGE SCALE GENOMIC DNA]</scope>
    <source>
        <strain evidence="11">cv. CM334</strain>
    </source>
</reference>
<reference evidence="10 11" key="2">
    <citation type="journal article" date="2017" name="Genome Biol.">
        <title>New reference genome sequences of hot pepper reveal the massive evolution of plant disease-resistance genes by retroduplication.</title>
        <authorList>
            <person name="Kim S."/>
            <person name="Park J."/>
            <person name="Yeom S.I."/>
            <person name="Kim Y.M."/>
            <person name="Seo E."/>
            <person name="Kim K.T."/>
            <person name="Kim M.S."/>
            <person name="Lee J.M."/>
            <person name="Cheong K."/>
            <person name="Shin H.S."/>
            <person name="Kim S.B."/>
            <person name="Han K."/>
            <person name="Lee J."/>
            <person name="Park M."/>
            <person name="Lee H.A."/>
            <person name="Lee H.Y."/>
            <person name="Lee Y."/>
            <person name="Oh S."/>
            <person name="Lee J.H."/>
            <person name="Choi E."/>
            <person name="Choi E."/>
            <person name="Lee S.E."/>
            <person name="Jeon J."/>
            <person name="Kim H."/>
            <person name="Choi G."/>
            <person name="Song H."/>
            <person name="Lee J."/>
            <person name="Lee S.C."/>
            <person name="Kwon J.K."/>
            <person name="Lee H.Y."/>
            <person name="Koo N."/>
            <person name="Hong Y."/>
            <person name="Kim R.W."/>
            <person name="Kang W.H."/>
            <person name="Huh J.H."/>
            <person name="Kang B.C."/>
            <person name="Yang T.J."/>
            <person name="Lee Y.H."/>
            <person name="Bennetzen J.L."/>
            <person name="Choi D."/>
        </authorList>
    </citation>
    <scope>NUCLEOTIDE SEQUENCE [LARGE SCALE GENOMIC DNA]</scope>
    <source>
        <strain evidence="11">cv. CM334</strain>
    </source>
</reference>
<evidence type="ECO:0000256" key="6">
    <source>
        <dbReference type="ARBA" id="ARBA00022927"/>
    </source>
</evidence>
<evidence type="ECO:0000256" key="7">
    <source>
        <dbReference type="ARBA" id="ARBA00022989"/>
    </source>
</evidence>
<dbReference type="Gramene" id="PHT84400">
    <property type="protein sequence ID" value="PHT84400"/>
    <property type="gene ID" value="T459_12843"/>
</dbReference>
<evidence type="ECO:0000256" key="3">
    <source>
        <dbReference type="ARBA" id="ARBA00022448"/>
    </source>
</evidence>
<sequence length="368" mass="41040">MEIEKVENLGKVDDDIDEQSPVEQVRLTVPTDDDSSVPVYTFRMWFLGIISCVLLSFINIFFSYRQNPLIITLVTAQIATLPLGRLMAKFLPTKKFRLPGLGLCEFSLNPGPFTMKEHVLISIFANAGAAFGSGTAYAVSIVDIIKVLGYGWAGIMRKFVVEPAEMWWPSTLVQVSIFRALHEKENDTGRYSRGKFFLIAMLCSFSWYIVPGYLFKFLSTISVLCLVFPKSVLAHQLGSGQFGLGIFSFTFDWSVIVYLGSPLVTPFFAILNILAGYVVIVYIMIPVAYWGLNLYNAKNFPIFSTDLFDGHGQSYSVSAIVNKNFEIDNVAYEAQGRINLSIMFALAYGLSFATIVATLTHVLLFNGK</sequence>
<evidence type="ECO:0000256" key="8">
    <source>
        <dbReference type="ARBA" id="ARBA00023136"/>
    </source>
</evidence>
<keyword evidence="3" id="KW-0813">Transport</keyword>
<evidence type="ECO:0000313" key="11">
    <source>
        <dbReference type="Proteomes" id="UP000222542"/>
    </source>
</evidence>
<evidence type="ECO:0000256" key="2">
    <source>
        <dbReference type="ARBA" id="ARBA00005484"/>
    </source>
</evidence>
<evidence type="ECO:0000256" key="5">
    <source>
        <dbReference type="ARBA" id="ARBA00022856"/>
    </source>
</evidence>
<dbReference type="PANTHER" id="PTHR22601">
    <property type="entry name" value="ISP4 LIKE PROTEIN"/>
    <property type="match status" value="1"/>
</dbReference>
<comment type="similarity">
    <text evidence="2">Belongs to the oligopeptide OPT transporter (TC 2.A.67.1) family.</text>
</comment>
<keyword evidence="8 9" id="KW-0472">Membrane</keyword>
<dbReference type="EMBL" id="AYRZ02000004">
    <property type="protein sequence ID" value="PHT84400.1"/>
    <property type="molecule type" value="Genomic_DNA"/>
</dbReference>
<feature type="transmembrane region" description="Helical" evidence="9">
    <location>
        <begin position="342"/>
        <end position="365"/>
    </location>
</feature>
<keyword evidence="5" id="KW-0571">Peptide transport</keyword>
<name>A0A2G2ZQY6_CAPAN</name>
<feature type="transmembrane region" description="Helical" evidence="9">
    <location>
        <begin position="68"/>
        <end position="88"/>
    </location>
</feature>
<accession>A0A2G2ZQY6</accession>
<evidence type="ECO:0000313" key="10">
    <source>
        <dbReference type="EMBL" id="PHT84400.1"/>
    </source>
</evidence>
<evidence type="ECO:0000256" key="4">
    <source>
        <dbReference type="ARBA" id="ARBA00022692"/>
    </source>
</evidence>
<feature type="transmembrane region" description="Helical" evidence="9">
    <location>
        <begin position="241"/>
        <end position="260"/>
    </location>
</feature>
<dbReference type="NCBIfam" id="TIGR00728">
    <property type="entry name" value="OPT_sfam"/>
    <property type="match status" value="1"/>
</dbReference>